<evidence type="ECO:0000313" key="4">
    <source>
        <dbReference type="EMBL" id="SEG37019.1"/>
    </source>
</evidence>
<dbReference type="InterPro" id="IPR014729">
    <property type="entry name" value="Rossmann-like_a/b/a_fold"/>
</dbReference>
<dbReference type="Proteomes" id="UP000236740">
    <property type="component" value="Unassembled WGS sequence"/>
</dbReference>
<organism evidence="4 5">
    <name type="scientific">Halobellus limi</name>
    <dbReference type="NCBI Taxonomy" id="699433"/>
    <lineage>
        <taxon>Archaea</taxon>
        <taxon>Methanobacteriati</taxon>
        <taxon>Methanobacteriota</taxon>
        <taxon>Stenosarchaea group</taxon>
        <taxon>Halobacteria</taxon>
        <taxon>Halobacteriales</taxon>
        <taxon>Haloferacaceae</taxon>
        <taxon>Halobellus</taxon>
    </lineage>
</organism>
<evidence type="ECO:0000313" key="5">
    <source>
        <dbReference type="Proteomes" id="UP000236740"/>
    </source>
</evidence>
<gene>
    <name evidence="3" type="ORF">DV707_10485</name>
    <name evidence="4" type="ORF">SAMN04488133_2054</name>
</gene>
<evidence type="ECO:0000256" key="1">
    <source>
        <dbReference type="ARBA" id="ARBA00008791"/>
    </source>
</evidence>
<sequence length="147" mass="15795">MVIVAAVDRSDQAQAVLDEADTLARRFDEPIHVLHVMNRSEAIQVEEDSLTHTDEAVPVDDLRDRAAAVAAELMEAHPPDAEAVAVGRIGDPAGEIVSYAGEQDARYIVVSPQQRSQTGKILFGSVAQSVLLQADCPVVSLRARALE</sequence>
<dbReference type="EMBL" id="FNVN01000002">
    <property type="protein sequence ID" value="SEG37019.1"/>
    <property type="molecule type" value="Genomic_DNA"/>
</dbReference>
<dbReference type="CDD" id="cd00293">
    <property type="entry name" value="USP-like"/>
    <property type="match status" value="1"/>
</dbReference>
<dbReference type="OrthoDB" id="307404at2157"/>
<reference evidence="4 5" key="1">
    <citation type="submission" date="2016-10" db="EMBL/GenBank/DDBJ databases">
        <authorList>
            <person name="de Groot N.N."/>
        </authorList>
    </citation>
    <scope>NUCLEOTIDE SEQUENCE [LARGE SCALE GENOMIC DNA]</scope>
    <source>
        <strain evidence="4 5">CGMCC 1.10331</strain>
    </source>
</reference>
<dbReference type="PANTHER" id="PTHR46268:SF6">
    <property type="entry name" value="UNIVERSAL STRESS PROTEIN UP12"/>
    <property type="match status" value="1"/>
</dbReference>
<dbReference type="InterPro" id="IPR006016">
    <property type="entry name" value="UspA"/>
</dbReference>
<keyword evidence="5" id="KW-1185">Reference proteome</keyword>
<evidence type="ECO:0000313" key="3">
    <source>
        <dbReference type="EMBL" id="QCC48050.1"/>
    </source>
</evidence>
<dbReference type="RefSeq" id="WP_103991748.1">
    <property type="nucleotide sequence ID" value="NZ_CP031311.1"/>
</dbReference>
<feature type="domain" description="UspA" evidence="2">
    <location>
        <begin position="3"/>
        <end position="139"/>
    </location>
</feature>
<comment type="similarity">
    <text evidence="1">Belongs to the universal stress protein A family.</text>
</comment>
<dbReference type="SUPFAM" id="SSF52402">
    <property type="entry name" value="Adenine nucleotide alpha hydrolases-like"/>
    <property type="match status" value="1"/>
</dbReference>
<dbReference type="AlphaFoldDB" id="A0A1H5ZKP6"/>
<reference evidence="3 6" key="2">
    <citation type="journal article" date="2019" name="Nat. Commun.">
        <title>A new type of DNA phosphorothioation-based antiviral system in archaea.</title>
        <authorList>
            <person name="Xiong L."/>
            <person name="Liu S."/>
            <person name="Chen S."/>
            <person name="Xiao Y."/>
            <person name="Zhu B."/>
            <person name="Gao Y."/>
            <person name="Zhang Y."/>
            <person name="Chen B."/>
            <person name="Luo J."/>
            <person name="Deng Z."/>
            <person name="Chen X."/>
            <person name="Wang L."/>
            <person name="Chen S."/>
        </authorList>
    </citation>
    <scope>NUCLEOTIDE SEQUENCE [LARGE SCALE GENOMIC DNA]</scope>
    <source>
        <strain evidence="3 6">CGMCC 1.10331</strain>
    </source>
</reference>
<dbReference type="Gene3D" id="3.40.50.620">
    <property type="entry name" value="HUPs"/>
    <property type="match status" value="1"/>
</dbReference>
<evidence type="ECO:0000259" key="2">
    <source>
        <dbReference type="Pfam" id="PF00582"/>
    </source>
</evidence>
<dbReference type="Proteomes" id="UP000296733">
    <property type="component" value="Chromosome"/>
</dbReference>
<name>A0A1H5ZKP6_9EURY</name>
<dbReference type="Pfam" id="PF00582">
    <property type="entry name" value="Usp"/>
    <property type="match status" value="1"/>
</dbReference>
<evidence type="ECO:0000313" key="6">
    <source>
        <dbReference type="Proteomes" id="UP000296733"/>
    </source>
</evidence>
<proteinExistence type="inferred from homology"/>
<protein>
    <submittedName>
        <fullName evidence="3 4">Universal stress protein</fullName>
    </submittedName>
</protein>
<accession>A0A1H5ZKP6</accession>
<dbReference type="KEGG" id="hlm:DV707_10485"/>
<dbReference type="EMBL" id="CP031311">
    <property type="protein sequence ID" value="QCC48050.1"/>
    <property type="molecule type" value="Genomic_DNA"/>
</dbReference>
<dbReference type="PANTHER" id="PTHR46268">
    <property type="entry name" value="STRESS RESPONSE PROTEIN NHAX"/>
    <property type="match status" value="1"/>
</dbReference>
<dbReference type="GeneID" id="39858521"/>